<feature type="transmembrane region" description="Helical" evidence="1">
    <location>
        <begin position="12"/>
        <end position="29"/>
    </location>
</feature>
<protein>
    <submittedName>
        <fullName evidence="2">Uncharacterized protein</fullName>
    </submittedName>
</protein>
<accession>A0A081RPL1</accession>
<evidence type="ECO:0000313" key="2">
    <source>
        <dbReference type="EMBL" id="KEQ57134.1"/>
    </source>
</evidence>
<reference evidence="2 3" key="1">
    <citation type="submission" date="2014-06" db="EMBL/GenBank/DDBJ databases">
        <authorList>
            <person name="Ngugi D.K."/>
            <person name="Blom J."/>
            <person name="Alam I."/>
            <person name="Rashid M."/>
            <person name="Ba Alawi W."/>
            <person name="Zhang G."/>
            <person name="Hikmawan T."/>
            <person name="Guan Y."/>
            <person name="Antunes A."/>
            <person name="Siam R."/>
            <person name="ElDorry H."/>
            <person name="Bajic V."/>
            <person name="Stingl U."/>
        </authorList>
    </citation>
    <scope>NUCLEOTIDE SEQUENCE [LARGE SCALE GENOMIC DNA]</scope>
    <source>
        <strain evidence="2">SCGC AAA799-N04</strain>
    </source>
</reference>
<dbReference type="AlphaFoldDB" id="A0A081RPL1"/>
<gene>
    <name evidence="2" type="ORF">AAA799N04_00414</name>
</gene>
<dbReference type="EMBL" id="JOKN01000004">
    <property type="protein sequence ID" value="KEQ57134.1"/>
    <property type="molecule type" value="Genomic_DNA"/>
</dbReference>
<keyword evidence="1" id="KW-1133">Transmembrane helix</keyword>
<sequence length="39" mass="4163">MNIMAESGMTAYVDAAGVAISPAMVLFVLRKKNHPEELG</sequence>
<dbReference type="Proteomes" id="UP000028059">
    <property type="component" value="Unassembled WGS sequence"/>
</dbReference>
<proteinExistence type="predicted"/>
<name>A0A081RPL1_9ARCH</name>
<keyword evidence="3" id="KW-1185">Reference proteome</keyword>
<evidence type="ECO:0000256" key="1">
    <source>
        <dbReference type="SAM" id="Phobius"/>
    </source>
</evidence>
<keyword evidence="1" id="KW-0472">Membrane</keyword>
<comment type="caution">
    <text evidence="2">The sequence shown here is derived from an EMBL/GenBank/DDBJ whole genome shotgun (WGS) entry which is preliminary data.</text>
</comment>
<keyword evidence="1" id="KW-0812">Transmembrane</keyword>
<evidence type="ECO:0000313" key="3">
    <source>
        <dbReference type="Proteomes" id="UP000028059"/>
    </source>
</evidence>
<organism evidence="2 3">
    <name type="scientific">Marine Group I thaumarchaeote SCGC AAA799-N04</name>
    <dbReference type="NCBI Taxonomy" id="1502293"/>
    <lineage>
        <taxon>Archaea</taxon>
        <taxon>Nitrososphaerota</taxon>
        <taxon>Marine Group I</taxon>
    </lineage>
</organism>